<dbReference type="InterPro" id="IPR038072">
    <property type="entry name" value="GspK_central_sf"/>
</dbReference>
<evidence type="ECO:0000256" key="2">
    <source>
        <dbReference type="ARBA" id="ARBA00007246"/>
    </source>
</evidence>
<dbReference type="AlphaFoldDB" id="A0A3B0URI3"/>
<dbReference type="GO" id="GO:0005886">
    <property type="term" value="C:plasma membrane"/>
    <property type="evidence" value="ECO:0007669"/>
    <property type="project" value="UniProtKB-SubCell"/>
</dbReference>
<protein>
    <recommendedName>
        <fullName evidence="10">T2SS protein K first SAM-like domain-containing protein</fullName>
    </recommendedName>
</protein>
<keyword evidence="5" id="KW-0997">Cell inner membrane</keyword>
<sequence length="314" mass="35452">MKSIKQQKGVALFVTLLVVAIATLLATEMWFNNSLDISRQYNNQASYQANHYAKGMMLWAKDILRQDAEGSDFDSSTEVWNQPIAGIQLDDAVLSGHLSDLDSKFNLNNLLINGVVNEPSRAYFIRILNNLELDIGIADKIIDWLDADQIPRALGAEDVVYLSKRPSYRTAGQAFIHISELRLVDGISEQVFQRLKSFVTVLPIVGSNPTTINVNTASTLLLKSLDARITTRDALMLYNDGNAAHQTLADFYRQPVIVYYNLNNSTDLNVLLSTQSRWFHAQVNITMEQTVFHKYALIFRNPNPVIRQYSDTSY</sequence>
<dbReference type="InterPro" id="IPR005628">
    <property type="entry name" value="GspK"/>
</dbReference>
<dbReference type="SUPFAM" id="SSF54523">
    <property type="entry name" value="Pili subunits"/>
    <property type="match status" value="1"/>
</dbReference>
<dbReference type="PIRSF" id="PIRSF002786">
    <property type="entry name" value="XcpX"/>
    <property type="match status" value="1"/>
</dbReference>
<organism evidence="11">
    <name type="scientific">hydrothermal vent metagenome</name>
    <dbReference type="NCBI Taxonomy" id="652676"/>
    <lineage>
        <taxon>unclassified sequences</taxon>
        <taxon>metagenomes</taxon>
        <taxon>ecological metagenomes</taxon>
    </lineage>
</organism>
<dbReference type="EMBL" id="UOEW01000036">
    <property type="protein sequence ID" value="VAW33508.1"/>
    <property type="molecule type" value="Genomic_DNA"/>
</dbReference>
<keyword evidence="9" id="KW-0472">Membrane</keyword>
<evidence type="ECO:0000256" key="3">
    <source>
        <dbReference type="ARBA" id="ARBA00022448"/>
    </source>
</evidence>
<dbReference type="PANTHER" id="PTHR38831">
    <property type="entry name" value="TYPE II SECRETION SYSTEM PROTEIN K"/>
    <property type="match status" value="1"/>
</dbReference>
<dbReference type="Gene3D" id="1.10.40.60">
    <property type="entry name" value="EpsJ-like"/>
    <property type="match status" value="2"/>
</dbReference>
<keyword evidence="3" id="KW-0813">Transport</keyword>
<dbReference type="InterPro" id="IPR045584">
    <property type="entry name" value="Pilin-like"/>
</dbReference>
<evidence type="ECO:0000256" key="6">
    <source>
        <dbReference type="ARBA" id="ARBA00022692"/>
    </source>
</evidence>
<dbReference type="GO" id="GO:0009306">
    <property type="term" value="P:protein secretion"/>
    <property type="evidence" value="ECO:0007669"/>
    <property type="project" value="InterPro"/>
</dbReference>
<dbReference type="NCBIfam" id="NF037980">
    <property type="entry name" value="T2SS_GspK"/>
    <property type="match status" value="1"/>
</dbReference>
<evidence type="ECO:0000256" key="5">
    <source>
        <dbReference type="ARBA" id="ARBA00022519"/>
    </source>
</evidence>
<evidence type="ECO:0000256" key="4">
    <source>
        <dbReference type="ARBA" id="ARBA00022475"/>
    </source>
</evidence>
<accession>A0A3B0URI3</accession>
<dbReference type="Gene3D" id="3.30.1300.30">
    <property type="entry name" value="GSPII I/J protein-like"/>
    <property type="match status" value="1"/>
</dbReference>
<evidence type="ECO:0000313" key="11">
    <source>
        <dbReference type="EMBL" id="VAW33508.1"/>
    </source>
</evidence>
<feature type="domain" description="T2SS protein K first SAM-like" evidence="10">
    <location>
        <begin position="103"/>
        <end position="203"/>
    </location>
</feature>
<dbReference type="SUPFAM" id="SSF158544">
    <property type="entry name" value="GspK insert domain-like"/>
    <property type="match status" value="1"/>
</dbReference>
<evidence type="ECO:0000256" key="7">
    <source>
        <dbReference type="ARBA" id="ARBA00022927"/>
    </source>
</evidence>
<dbReference type="InterPro" id="IPR049031">
    <property type="entry name" value="T2SSK_SAM-like_1st"/>
</dbReference>
<proteinExistence type="inferred from homology"/>
<keyword evidence="4" id="KW-1003">Cell membrane</keyword>
<name>A0A3B0URI3_9ZZZZ</name>
<evidence type="ECO:0000256" key="9">
    <source>
        <dbReference type="ARBA" id="ARBA00023136"/>
    </source>
</evidence>
<evidence type="ECO:0000256" key="1">
    <source>
        <dbReference type="ARBA" id="ARBA00004533"/>
    </source>
</evidence>
<keyword evidence="8" id="KW-1133">Transmembrane helix</keyword>
<evidence type="ECO:0000256" key="8">
    <source>
        <dbReference type="ARBA" id="ARBA00022989"/>
    </source>
</evidence>
<evidence type="ECO:0000259" key="10">
    <source>
        <dbReference type="Pfam" id="PF21687"/>
    </source>
</evidence>
<reference evidence="11" key="1">
    <citation type="submission" date="2018-06" db="EMBL/GenBank/DDBJ databases">
        <authorList>
            <person name="Zhirakovskaya E."/>
        </authorList>
    </citation>
    <scope>NUCLEOTIDE SEQUENCE</scope>
</reference>
<dbReference type="Pfam" id="PF21687">
    <property type="entry name" value="T2SSK_1st"/>
    <property type="match status" value="1"/>
</dbReference>
<comment type="subcellular location">
    <subcellularLocation>
        <location evidence="1">Cell inner membrane</location>
    </subcellularLocation>
</comment>
<dbReference type="PANTHER" id="PTHR38831:SF1">
    <property type="entry name" value="TYPE II SECRETION SYSTEM PROTEIN K-RELATED"/>
    <property type="match status" value="1"/>
</dbReference>
<comment type="similarity">
    <text evidence="2">Belongs to the GSP K family.</text>
</comment>
<keyword evidence="7" id="KW-0653">Protein transport</keyword>
<keyword evidence="6" id="KW-0812">Transmembrane</keyword>
<gene>
    <name evidence="11" type="ORF">MNBD_GAMMA01-92</name>
</gene>